<sequence>MVLHRIKVGSNQAQPPRLWWGEWIVESGVGGNLFWDDAYV</sequence>
<dbReference type="AlphaFoldDB" id="A0AB38W847"/>
<dbReference type="Proteomes" id="UP000289557">
    <property type="component" value="Chromosome"/>
</dbReference>
<reference evidence="1 2" key="1">
    <citation type="submission" date="2019-01" db="EMBL/GenBank/DDBJ databases">
        <authorList>
            <consortium name="Pathogen Informatics"/>
        </authorList>
    </citation>
    <scope>NUCLEOTIDE SEQUENCE [LARGE SCALE GENOMIC DNA]</scope>
    <source>
        <strain evidence="1 2">NCTC10119</strain>
    </source>
</reference>
<evidence type="ECO:0000313" key="2">
    <source>
        <dbReference type="Proteomes" id="UP000289557"/>
    </source>
</evidence>
<name>A0AB38W847_MYCPM</name>
<organism evidence="1 2">
    <name type="scientific">Mycoplasmoides pneumoniae</name>
    <name type="common">Mycoplasma pneumoniae</name>
    <dbReference type="NCBI Taxonomy" id="2104"/>
    <lineage>
        <taxon>Bacteria</taxon>
        <taxon>Bacillati</taxon>
        <taxon>Mycoplasmatota</taxon>
        <taxon>Mycoplasmoidales</taxon>
        <taxon>Mycoplasmoidaceae</taxon>
        <taxon>Mycoplasmoides</taxon>
    </lineage>
</organism>
<gene>
    <name evidence="1" type="ORF">NCTC10119_00640</name>
</gene>
<proteinExistence type="predicted"/>
<evidence type="ECO:0000313" key="1">
    <source>
        <dbReference type="EMBL" id="VEU57367.1"/>
    </source>
</evidence>
<accession>A0AB38W847</accession>
<dbReference type="EMBL" id="LR214945">
    <property type="protein sequence ID" value="VEU57367.1"/>
    <property type="molecule type" value="Genomic_DNA"/>
</dbReference>
<protein>
    <submittedName>
        <fullName evidence="1">Uncharacterized protein</fullName>
    </submittedName>
</protein>